<dbReference type="AlphaFoldDB" id="A0A1X3HBE6"/>
<dbReference type="Gene3D" id="2.40.50.90">
    <property type="match status" value="1"/>
</dbReference>
<dbReference type="Proteomes" id="UP000193553">
    <property type="component" value="Unassembled WGS sequence"/>
</dbReference>
<reference evidence="5 6" key="1">
    <citation type="submission" date="2017-03" db="EMBL/GenBank/DDBJ databases">
        <title>Whole genome sequences of fourteen strains of Bradyrhizobium canariense and one strain of Bradyrhizobium japonicum isolated from Lupinus (Papilionoideae: Genisteae) species in Algeria.</title>
        <authorList>
            <person name="Crovadore J."/>
            <person name="Chekireb D."/>
            <person name="Brachmann A."/>
            <person name="Chablais R."/>
            <person name="Cochard B."/>
            <person name="Lefort F."/>
        </authorList>
    </citation>
    <scope>NUCLEOTIDE SEQUENCE [LARGE SCALE GENOMIC DNA]</scope>
    <source>
        <strain evidence="3 5">UBMA195</strain>
        <strain evidence="4 6">UBMAN05</strain>
    </source>
</reference>
<organism evidence="3 5">
    <name type="scientific">Bradyrhizobium canariense</name>
    <dbReference type="NCBI Taxonomy" id="255045"/>
    <lineage>
        <taxon>Bacteria</taxon>
        <taxon>Pseudomonadati</taxon>
        <taxon>Pseudomonadota</taxon>
        <taxon>Alphaproteobacteria</taxon>
        <taxon>Hyphomicrobiales</taxon>
        <taxon>Nitrobacteraceae</taxon>
        <taxon>Bradyrhizobium</taxon>
    </lineage>
</organism>
<evidence type="ECO:0000313" key="4">
    <source>
        <dbReference type="EMBL" id="OSJ31473.1"/>
    </source>
</evidence>
<dbReference type="InterPro" id="IPR016071">
    <property type="entry name" value="Staphylococal_nuclease_OB-fold"/>
</dbReference>
<accession>A0A1X3HBE6</accession>
<dbReference type="Pfam" id="PF00565">
    <property type="entry name" value="SNase"/>
    <property type="match status" value="1"/>
</dbReference>
<dbReference type="SMART" id="SM00318">
    <property type="entry name" value="SNc"/>
    <property type="match status" value="1"/>
</dbReference>
<evidence type="ECO:0000256" key="1">
    <source>
        <dbReference type="SAM" id="SignalP"/>
    </source>
</evidence>
<feature type="chain" id="PRO_5011183218" evidence="1">
    <location>
        <begin position="26"/>
        <end position="246"/>
    </location>
</feature>
<evidence type="ECO:0000313" key="6">
    <source>
        <dbReference type="Proteomes" id="UP000193884"/>
    </source>
</evidence>
<dbReference type="RefSeq" id="WP_026233211.1">
    <property type="nucleotide sequence ID" value="NZ_JAFBBN010000001.1"/>
</dbReference>
<proteinExistence type="predicted"/>
<dbReference type="Proteomes" id="UP000193884">
    <property type="component" value="Unassembled WGS sequence"/>
</dbReference>
<dbReference type="PANTHER" id="PTHR12302">
    <property type="entry name" value="EBNA2 BINDING PROTEIN P100"/>
    <property type="match status" value="1"/>
</dbReference>
<sequence>MLRKPLIALSLLGFSLSGLPSPARAADITGTAKVRAGDAVVIGNTRIRLGGIDAPAVDQLCLNNKGERWTCGIAARDELAKYADGKTWVCHARSIDRRGRTVARCDVGGEDIQKWLVRAGWALAYTRVSRDYEADDAAAREAKAGMWQGAFIAPWDWRERNKKTTILGATKPPDGAHAILLASASGPVAPSPDCTIKGNVNSAGECIYHRPTSRWYAQIKMKISKGTRWFCSVEEAEDAGCRETKR</sequence>
<dbReference type="OrthoDB" id="9805504at2"/>
<dbReference type="EMBL" id="NAFK01000148">
    <property type="protein sequence ID" value="OSJ31473.1"/>
    <property type="molecule type" value="Genomic_DNA"/>
</dbReference>
<name>A0A1X3HBE6_9BRAD</name>
<dbReference type="PROSITE" id="PS50830">
    <property type="entry name" value="TNASE_3"/>
    <property type="match status" value="1"/>
</dbReference>
<dbReference type="EMBL" id="NAFI01000156">
    <property type="protein sequence ID" value="OSJ15184.1"/>
    <property type="molecule type" value="Genomic_DNA"/>
</dbReference>
<dbReference type="InterPro" id="IPR035437">
    <property type="entry name" value="SNase_OB-fold_sf"/>
</dbReference>
<keyword evidence="1" id="KW-0732">Signal</keyword>
<dbReference type="PANTHER" id="PTHR12302:SF26">
    <property type="entry name" value="BLR1266 PROTEIN"/>
    <property type="match status" value="1"/>
</dbReference>
<evidence type="ECO:0000313" key="5">
    <source>
        <dbReference type="Proteomes" id="UP000193553"/>
    </source>
</evidence>
<dbReference type="SUPFAM" id="SSF50199">
    <property type="entry name" value="Staphylococcal nuclease"/>
    <property type="match status" value="1"/>
</dbReference>
<evidence type="ECO:0000259" key="2">
    <source>
        <dbReference type="PROSITE" id="PS50830"/>
    </source>
</evidence>
<keyword evidence="6" id="KW-1185">Reference proteome</keyword>
<feature type="domain" description="TNase-like" evidence="2">
    <location>
        <begin position="33"/>
        <end position="149"/>
    </location>
</feature>
<feature type="signal peptide" evidence="1">
    <location>
        <begin position="1"/>
        <end position="25"/>
    </location>
</feature>
<dbReference type="STRING" id="255045.SAMN05444158_4899"/>
<evidence type="ECO:0000313" key="3">
    <source>
        <dbReference type="EMBL" id="OSJ15184.1"/>
    </source>
</evidence>
<comment type="caution">
    <text evidence="3">The sequence shown here is derived from an EMBL/GenBank/DDBJ whole genome shotgun (WGS) entry which is preliminary data.</text>
</comment>
<gene>
    <name evidence="4" type="ORF">BST63_09635</name>
    <name evidence="3" type="ORF">BSZ18_08130</name>
</gene>
<protein>
    <submittedName>
        <fullName evidence="3">Nuclease</fullName>
    </submittedName>
</protein>